<evidence type="ECO:0000313" key="3">
    <source>
        <dbReference type="Proteomes" id="UP000201797"/>
    </source>
</evidence>
<keyword evidence="1" id="KW-1133">Transmembrane helix</keyword>
<gene>
    <name evidence="2" type="ORF">R290704_160</name>
</gene>
<dbReference type="Proteomes" id="UP000201797">
    <property type="component" value="Segment"/>
</dbReference>
<evidence type="ECO:0000256" key="1">
    <source>
        <dbReference type="SAM" id="Phobius"/>
    </source>
</evidence>
<reference evidence="2 3" key="1">
    <citation type="submission" date="2016-01" db="EMBL/GenBank/DDBJ databases">
        <title>The genomic content and context of auxiliary metabolic genes in marine cyanophages.</title>
        <authorList>
            <person name="Marston M.F."/>
            <person name="Martiny J.B.H."/>
            <person name="Crummett L.T."/>
        </authorList>
    </citation>
    <scope>NUCLEOTIDE SEQUENCE [LARGE SCALE GENOMIC DNA]</scope>
    <source>
        <strain evidence="2">RW_29_0704</strain>
    </source>
</reference>
<sequence length="37" mass="4368">MTVSRRRKDRDAEGKFFLYVAFHSVFTAIANLFKDDD</sequence>
<dbReference type="EMBL" id="KU594605">
    <property type="protein sequence ID" value="AMO42942.1"/>
    <property type="molecule type" value="Genomic_DNA"/>
</dbReference>
<dbReference type="KEGG" id="vg:29124164"/>
<keyword evidence="1" id="KW-0812">Transmembrane</keyword>
<name>A0A127KLH5_9CAUD</name>
<evidence type="ECO:0000313" key="2">
    <source>
        <dbReference type="EMBL" id="AMO42942.1"/>
    </source>
</evidence>
<dbReference type="RefSeq" id="YP_009302241.1">
    <property type="nucleotide sequence ID" value="NC_031242.1"/>
</dbReference>
<dbReference type="OrthoDB" id="28524at10239"/>
<proteinExistence type="predicted"/>
<keyword evidence="1" id="KW-0472">Membrane</keyword>
<keyword evidence="3" id="KW-1185">Reference proteome</keyword>
<protein>
    <submittedName>
        <fullName evidence="2">Uncharacterized protein</fullName>
    </submittedName>
</protein>
<feature type="transmembrane region" description="Helical" evidence="1">
    <location>
        <begin position="16"/>
        <end position="33"/>
    </location>
</feature>
<dbReference type="GeneID" id="29124164"/>
<organism evidence="2 3">
    <name type="scientific">Cyanophage S-RIM50</name>
    <dbReference type="NCBI Taxonomy" id="687803"/>
    <lineage>
        <taxon>Viruses</taxon>
        <taxon>Duplodnaviria</taxon>
        <taxon>Heunggongvirae</taxon>
        <taxon>Uroviricota</taxon>
        <taxon>Caudoviricetes</taxon>
        <taxon>Pantevenvirales</taxon>
        <taxon>Kyanoviridae</taxon>
        <taxon>Neptunevirus</taxon>
        <taxon>Neptunevirus srim50</taxon>
    </lineage>
</organism>
<accession>A0A127KLH5</accession>